<dbReference type="KEGG" id="dol:Dole_0247"/>
<evidence type="ECO:0000313" key="2">
    <source>
        <dbReference type="EMBL" id="ABW66057.1"/>
    </source>
</evidence>
<reference evidence="2 3" key="1">
    <citation type="submission" date="2007-10" db="EMBL/GenBank/DDBJ databases">
        <title>Complete sequence of Desulfococcus oleovorans Hxd3.</title>
        <authorList>
            <consortium name="US DOE Joint Genome Institute"/>
            <person name="Copeland A."/>
            <person name="Lucas S."/>
            <person name="Lapidus A."/>
            <person name="Barry K."/>
            <person name="Glavina del Rio T."/>
            <person name="Dalin E."/>
            <person name="Tice H."/>
            <person name="Pitluck S."/>
            <person name="Kiss H."/>
            <person name="Brettin T."/>
            <person name="Bruce D."/>
            <person name="Detter J.C."/>
            <person name="Han C."/>
            <person name="Schmutz J."/>
            <person name="Larimer F."/>
            <person name="Land M."/>
            <person name="Hauser L."/>
            <person name="Kyrpides N."/>
            <person name="Kim E."/>
            <person name="Wawrik B."/>
            <person name="Richardson P."/>
        </authorList>
    </citation>
    <scope>NUCLEOTIDE SEQUENCE [LARGE SCALE GENOMIC DNA]</scope>
    <source>
        <strain evidence="3">DSM 6200 / JCM 39069 / Hxd3</strain>
    </source>
</reference>
<dbReference type="PANTHER" id="PTHR35149">
    <property type="entry name" value="SLL5132 PROTEIN"/>
    <property type="match status" value="1"/>
</dbReference>
<keyword evidence="3" id="KW-1185">Reference proteome</keyword>
<dbReference type="STRING" id="96561.Dole_0247"/>
<dbReference type="HOGENOM" id="CLU_386730_0_0_7"/>
<name>A8ZS39_DESOH</name>
<dbReference type="Proteomes" id="UP000008561">
    <property type="component" value="Chromosome"/>
</dbReference>
<accession>A8ZS39</accession>
<organism evidence="2 3">
    <name type="scientific">Desulfosudis oleivorans (strain DSM 6200 / JCM 39069 / Hxd3)</name>
    <name type="common">Desulfococcus oleovorans</name>
    <dbReference type="NCBI Taxonomy" id="96561"/>
    <lineage>
        <taxon>Bacteria</taxon>
        <taxon>Pseudomonadati</taxon>
        <taxon>Thermodesulfobacteriota</taxon>
        <taxon>Desulfobacteria</taxon>
        <taxon>Desulfobacterales</taxon>
        <taxon>Desulfosudaceae</taxon>
        <taxon>Desulfosudis</taxon>
    </lineage>
</organism>
<dbReference type="InterPro" id="IPR004919">
    <property type="entry name" value="GmrSD_N"/>
</dbReference>
<evidence type="ECO:0000259" key="1">
    <source>
        <dbReference type="Pfam" id="PF03235"/>
    </source>
</evidence>
<dbReference type="RefSeq" id="WP_012173676.1">
    <property type="nucleotide sequence ID" value="NC_009943.1"/>
</dbReference>
<feature type="domain" description="GmrSD restriction endonucleases N-terminal" evidence="1">
    <location>
        <begin position="8"/>
        <end position="275"/>
    </location>
</feature>
<proteinExistence type="predicted"/>
<dbReference type="EMBL" id="CP000859">
    <property type="protein sequence ID" value="ABW66057.1"/>
    <property type="molecule type" value="Genomic_DNA"/>
</dbReference>
<protein>
    <recommendedName>
        <fullName evidence="1">GmrSD restriction endonucleases N-terminal domain-containing protein</fullName>
    </recommendedName>
</protein>
<sequence length="714" mass="84750">MRTGRYSIAELFGNRHIEQLVIPEIQRDYVWKAEQVQGLLDSILKNFNDWKQAKGTPRFKVVPEEPQDIEKHPSLENDFTAFYAQRYHGTNIGFVYAYSDGDLPGQYYLIDGQQRLTTLYLVLLAVASRNDDLKERFRARYCLQSTDANPGAKAIPTKLDYRLREHITDFFHHCVPYLLENPEHAETLQQQSWYRKRLDEDKTVKNLINNFTKIYSHLENELDSDCSDDAFKYLDDLVDCWYFDTNESVQGEELYIYLNARGESTATNENKKAELLKSLSDEKKEDWGKKWEEWQDFFWQKRRKGLEDKHNNPNADRGFNSFLACIKNLEKLKNKGGNECEETSLEVIEKYLSALKWLGDNKGSFKKLYSYSGWVDSWFNEIWSVFNNPAMTDWDANFKDDKKPTERNKMVLIWGSLLSIFSYFERNDWEPVRINIDDIERIFRTIRIFWLRYKNYNRSVASLPAAVKDILFNDSPEFIGSESKEEALKWNLLKNTGDEERRHFEAVIWEIEDHPFNIDGRDLDNQNISHLVDLNEQLTLETLNNVKETFYRLFPKDNKKQEERTIAQILLYYGEFWHHISPWYHKNYDFSDWRRTIRGKGNVEQNVAASTTVFRLFFQDFMKKNKSPNEFLKMKQDEWPESIDPVSETSLRKALIWYSQKLQDNFLKEGMYVVIDRPQYEESDANFPKLSPIWNTSGSFKGRNKKMSEQKENG</sequence>
<dbReference type="eggNOG" id="COG1479">
    <property type="taxonomic scope" value="Bacteria"/>
</dbReference>
<gene>
    <name evidence="2" type="ordered locus">Dole_0247</name>
</gene>
<dbReference type="PANTHER" id="PTHR35149:SF1">
    <property type="entry name" value="DUF5655 DOMAIN-CONTAINING PROTEIN"/>
    <property type="match status" value="1"/>
</dbReference>
<dbReference type="AlphaFoldDB" id="A8ZS39"/>
<evidence type="ECO:0000313" key="3">
    <source>
        <dbReference type="Proteomes" id="UP000008561"/>
    </source>
</evidence>
<dbReference type="Pfam" id="PF03235">
    <property type="entry name" value="GmrSD_N"/>
    <property type="match status" value="1"/>
</dbReference>